<reference evidence="2" key="1">
    <citation type="submission" date="2015-08" db="EMBL/GenBank/DDBJ databases">
        <title>Fjat-10028 dsm 16317.</title>
        <authorList>
            <person name="Liu B."/>
            <person name="Wang J."/>
            <person name="Zhu Y."/>
            <person name="Liu G."/>
            <person name="Chen Q."/>
            <person name="Chen Z."/>
            <person name="Lan J."/>
            <person name="Che J."/>
            <person name="Ge C."/>
            <person name="Shi H."/>
            <person name="Pan Z."/>
            <person name="Liu X."/>
        </authorList>
    </citation>
    <scope>NUCLEOTIDE SEQUENCE [LARGE SCALE GENOMIC DNA]</scope>
    <source>
        <strain evidence="2">DSM 16317</strain>
    </source>
</reference>
<dbReference type="EMBL" id="LILB01000005">
    <property type="protein sequence ID" value="KOO49962.1"/>
    <property type="molecule type" value="Genomic_DNA"/>
</dbReference>
<name>A0A0M0LGD5_9BACL</name>
<dbReference type="AlphaFoldDB" id="A0A0M0LGD5"/>
<comment type="caution">
    <text evidence="1">The sequence shown here is derived from an EMBL/GenBank/DDBJ whole genome shotgun (WGS) entry which is preliminary data.</text>
</comment>
<dbReference type="OrthoDB" id="9796533at2"/>
<dbReference type="InterPro" id="IPR036388">
    <property type="entry name" value="WH-like_DNA-bd_sf"/>
</dbReference>
<dbReference type="Gene3D" id="1.10.10.10">
    <property type="entry name" value="Winged helix-like DNA-binding domain superfamily/Winged helix DNA-binding domain"/>
    <property type="match status" value="1"/>
</dbReference>
<gene>
    <name evidence="1" type="ORF">AMD00_16805</name>
</gene>
<evidence type="ECO:0000313" key="2">
    <source>
        <dbReference type="Proteomes" id="UP000036867"/>
    </source>
</evidence>
<evidence type="ECO:0008006" key="3">
    <source>
        <dbReference type="Google" id="ProtNLM"/>
    </source>
</evidence>
<dbReference type="InterPro" id="IPR036390">
    <property type="entry name" value="WH_DNA-bd_sf"/>
</dbReference>
<dbReference type="Proteomes" id="UP000036867">
    <property type="component" value="Unassembled WGS sequence"/>
</dbReference>
<organism evidence="1 2">
    <name type="scientific">Viridibacillus arvi</name>
    <dbReference type="NCBI Taxonomy" id="263475"/>
    <lineage>
        <taxon>Bacteria</taxon>
        <taxon>Bacillati</taxon>
        <taxon>Bacillota</taxon>
        <taxon>Bacilli</taxon>
        <taxon>Bacillales</taxon>
        <taxon>Caryophanaceae</taxon>
        <taxon>Viridibacillus</taxon>
    </lineage>
</organism>
<dbReference type="GeneID" id="301137753"/>
<dbReference type="RefSeq" id="WP_053418142.1">
    <property type="nucleotide sequence ID" value="NZ_LILB01000005.1"/>
</dbReference>
<evidence type="ECO:0000313" key="1">
    <source>
        <dbReference type="EMBL" id="KOO49962.1"/>
    </source>
</evidence>
<sequence length="87" mass="9414">MKQKNKQLVLNLVRFSTSISRADIAHSSGLIKATVSSLMAELIDYEFIIETGPGESSGGRRPVMLTFNKDAGYSIGVAYIRTSNSAC</sequence>
<dbReference type="STRING" id="263475.AMD00_16805"/>
<proteinExistence type="predicted"/>
<dbReference type="SUPFAM" id="SSF46785">
    <property type="entry name" value="Winged helix' DNA-binding domain"/>
    <property type="match status" value="1"/>
</dbReference>
<keyword evidence="2" id="KW-1185">Reference proteome</keyword>
<protein>
    <recommendedName>
        <fullName evidence="3">ROK family protein</fullName>
    </recommendedName>
</protein>
<accession>A0A0M0LGD5</accession>